<dbReference type="OMA" id="ATEWHIR"/>
<feature type="region of interest" description="Disordered" evidence="1">
    <location>
        <begin position="1647"/>
        <end position="1673"/>
    </location>
</feature>
<reference evidence="3" key="2">
    <citation type="submission" date="2010-05" db="EMBL/GenBank/DDBJ databases">
        <title>The Genome Sequence of Magnaporthe poae strain ATCC 64411.</title>
        <authorList>
            <consortium name="The Broad Institute Genome Sequencing Platform"/>
            <consortium name="Broad Institute Genome Sequencing Center for Infectious Disease"/>
            <person name="Ma L.-J."/>
            <person name="Dead R."/>
            <person name="Young S."/>
            <person name="Zeng Q."/>
            <person name="Koehrsen M."/>
            <person name="Alvarado L."/>
            <person name="Berlin A."/>
            <person name="Chapman S.B."/>
            <person name="Chen Z."/>
            <person name="Freedman E."/>
            <person name="Gellesch M."/>
            <person name="Goldberg J."/>
            <person name="Griggs A."/>
            <person name="Gujja S."/>
            <person name="Heilman E.R."/>
            <person name="Heiman D."/>
            <person name="Hepburn T."/>
            <person name="Howarth C."/>
            <person name="Jen D."/>
            <person name="Larson L."/>
            <person name="Mehta T."/>
            <person name="Neiman D."/>
            <person name="Pearson M."/>
            <person name="Roberts A."/>
            <person name="Saif S."/>
            <person name="Shea T."/>
            <person name="Shenoy N."/>
            <person name="Sisk P."/>
            <person name="Stolte C."/>
            <person name="Sykes S."/>
            <person name="Walk T."/>
            <person name="White J."/>
            <person name="Yandava C."/>
            <person name="Haas B."/>
            <person name="Nusbaum C."/>
            <person name="Birren B."/>
        </authorList>
    </citation>
    <scope>NUCLEOTIDE SEQUENCE</scope>
    <source>
        <strain evidence="3">ATCC 64411</strain>
    </source>
</reference>
<proteinExistence type="predicted"/>
<name>A0A0C4DYY4_MAGP6</name>
<feature type="region of interest" description="Disordered" evidence="1">
    <location>
        <begin position="1313"/>
        <end position="1349"/>
    </location>
</feature>
<feature type="domain" description="Heterokaryon incompatibility" evidence="2">
    <location>
        <begin position="1715"/>
        <end position="1849"/>
    </location>
</feature>
<dbReference type="EnsemblFungi" id="MAPG_05269T0">
    <property type="protein sequence ID" value="MAPG_05269T0"/>
    <property type="gene ID" value="MAPG_05269"/>
</dbReference>
<evidence type="ECO:0000313" key="3">
    <source>
        <dbReference type="EMBL" id="KLU86253.1"/>
    </source>
</evidence>
<dbReference type="InterPro" id="IPR052957">
    <property type="entry name" value="Auxin_embryo_med"/>
</dbReference>
<dbReference type="OrthoDB" id="1262810at2759"/>
<reference evidence="4" key="5">
    <citation type="submission" date="2015-06" db="UniProtKB">
        <authorList>
            <consortium name="EnsemblFungi"/>
        </authorList>
    </citation>
    <scope>IDENTIFICATION</scope>
    <source>
        <strain evidence="4">ATCC 64411</strain>
    </source>
</reference>
<evidence type="ECO:0000313" key="5">
    <source>
        <dbReference type="Proteomes" id="UP000011715"/>
    </source>
</evidence>
<organism evidence="4 5">
    <name type="scientific">Magnaporthiopsis poae (strain ATCC 64411 / 73-15)</name>
    <name type="common">Kentucky bluegrass fungus</name>
    <name type="synonym">Magnaporthe poae</name>
    <dbReference type="NCBI Taxonomy" id="644358"/>
    <lineage>
        <taxon>Eukaryota</taxon>
        <taxon>Fungi</taxon>
        <taxon>Dikarya</taxon>
        <taxon>Ascomycota</taxon>
        <taxon>Pezizomycotina</taxon>
        <taxon>Sordariomycetes</taxon>
        <taxon>Sordariomycetidae</taxon>
        <taxon>Magnaporthales</taxon>
        <taxon>Magnaporthaceae</taxon>
        <taxon>Magnaporthiopsis</taxon>
    </lineage>
</organism>
<dbReference type="EMBL" id="GL876969">
    <property type="protein sequence ID" value="KLU86253.1"/>
    <property type="molecule type" value="Genomic_DNA"/>
</dbReference>
<dbReference type="PANTHER" id="PTHR32387">
    <property type="entry name" value="WU:FJ29H11"/>
    <property type="match status" value="1"/>
</dbReference>
<dbReference type="InterPro" id="IPR010730">
    <property type="entry name" value="HET"/>
</dbReference>
<gene>
    <name evidence="3" type="ORF">MAPG_05269</name>
</gene>
<dbReference type="SUPFAM" id="SSF55874">
    <property type="entry name" value="ATPase domain of HSP90 chaperone/DNA topoisomerase II/histidine kinase"/>
    <property type="match status" value="1"/>
</dbReference>
<dbReference type="PANTHER" id="PTHR32387:SF0">
    <property type="entry name" value="PROTEIN NO VEIN"/>
    <property type="match status" value="1"/>
</dbReference>
<dbReference type="eggNOG" id="ENOG502QQIR">
    <property type="taxonomic scope" value="Eukaryota"/>
</dbReference>
<feature type="compositionally biased region" description="Basic and acidic residues" evidence="1">
    <location>
        <begin position="1330"/>
        <end position="1342"/>
    </location>
</feature>
<dbReference type="VEuPathDB" id="FungiDB:MAPG_05269"/>
<feature type="compositionally biased region" description="Basic and acidic residues" evidence="1">
    <location>
        <begin position="39"/>
        <end position="56"/>
    </location>
</feature>
<feature type="compositionally biased region" description="Polar residues" evidence="1">
    <location>
        <begin position="1657"/>
        <end position="1671"/>
    </location>
</feature>
<protein>
    <recommendedName>
        <fullName evidence="2">Heterokaryon incompatibility domain-containing protein</fullName>
    </recommendedName>
</protein>
<evidence type="ECO:0000313" key="4">
    <source>
        <dbReference type="EnsemblFungi" id="MAPG_05269T0"/>
    </source>
</evidence>
<evidence type="ECO:0000259" key="2">
    <source>
        <dbReference type="Pfam" id="PF06985"/>
    </source>
</evidence>
<accession>A0A0C4DYY4</accession>
<dbReference type="Proteomes" id="UP000011715">
    <property type="component" value="Unassembled WGS sequence"/>
</dbReference>
<dbReference type="EMBL" id="ADBL01001245">
    <property type="status" value="NOT_ANNOTATED_CDS"/>
    <property type="molecule type" value="Genomic_DNA"/>
</dbReference>
<reference evidence="5" key="1">
    <citation type="submission" date="2010-05" db="EMBL/GenBank/DDBJ databases">
        <title>The genome sequence of Magnaporthe poae strain ATCC 64411.</title>
        <authorList>
            <person name="Ma L.-J."/>
            <person name="Dead R."/>
            <person name="Young S."/>
            <person name="Zeng Q."/>
            <person name="Koehrsen M."/>
            <person name="Alvarado L."/>
            <person name="Berlin A."/>
            <person name="Chapman S.B."/>
            <person name="Chen Z."/>
            <person name="Freedman E."/>
            <person name="Gellesch M."/>
            <person name="Goldberg J."/>
            <person name="Griggs A."/>
            <person name="Gujja S."/>
            <person name="Heilman E.R."/>
            <person name="Heiman D."/>
            <person name="Hepburn T."/>
            <person name="Howarth C."/>
            <person name="Jen D."/>
            <person name="Larson L."/>
            <person name="Mehta T."/>
            <person name="Neiman D."/>
            <person name="Pearson M."/>
            <person name="Roberts A."/>
            <person name="Saif S."/>
            <person name="Shea T."/>
            <person name="Shenoy N."/>
            <person name="Sisk P."/>
            <person name="Stolte C."/>
            <person name="Sykes S."/>
            <person name="Walk T."/>
            <person name="White J."/>
            <person name="Yandava C."/>
            <person name="Haas B."/>
            <person name="Nusbaum C."/>
            <person name="Birren B."/>
        </authorList>
    </citation>
    <scope>NUCLEOTIDE SEQUENCE [LARGE SCALE GENOMIC DNA]</scope>
    <source>
        <strain evidence="5">ATCC 64411 / 73-15</strain>
    </source>
</reference>
<dbReference type="STRING" id="644358.A0A0C4DYY4"/>
<dbReference type="EMBL" id="ADBL01001246">
    <property type="status" value="NOT_ANNOTATED_CDS"/>
    <property type="molecule type" value="Genomic_DNA"/>
</dbReference>
<dbReference type="Gene3D" id="3.30.565.10">
    <property type="entry name" value="Histidine kinase-like ATPase, C-terminal domain"/>
    <property type="match status" value="1"/>
</dbReference>
<dbReference type="Pfam" id="PF06985">
    <property type="entry name" value="HET"/>
    <property type="match status" value="1"/>
</dbReference>
<reference evidence="4" key="4">
    <citation type="journal article" date="2015" name="G3 (Bethesda)">
        <title>Genome sequences of three phytopathogenic species of the Magnaporthaceae family of fungi.</title>
        <authorList>
            <person name="Okagaki L.H."/>
            <person name="Nunes C.C."/>
            <person name="Sailsbery J."/>
            <person name="Clay B."/>
            <person name="Brown D."/>
            <person name="John T."/>
            <person name="Oh Y."/>
            <person name="Young N."/>
            <person name="Fitzgerald M."/>
            <person name="Haas B.J."/>
            <person name="Zeng Q."/>
            <person name="Young S."/>
            <person name="Adiconis X."/>
            <person name="Fan L."/>
            <person name="Levin J.Z."/>
            <person name="Mitchell T.K."/>
            <person name="Okubara P.A."/>
            <person name="Farman M.L."/>
            <person name="Kohn L.M."/>
            <person name="Birren B."/>
            <person name="Ma L.-J."/>
            <person name="Dean R.A."/>
        </authorList>
    </citation>
    <scope>NUCLEOTIDE SEQUENCE</scope>
    <source>
        <strain evidence="4">ATCC 64411 / 73-15</strain>
    </source>
</reference>
<evidence type="ECO:0000256" key="1">
    <source>
        <dbReference type="SAM" id="MobiDB-lite"/>
    </source>
</evidence>
<feature type="region of interest" description="Disordered" evidence="1">
    <location>
        <begin position="1"/>
        <end position="61"/>
    </location>
</feature>
<sequence length="1938" mass="216465">MPRFPSSAAFSGPEPPEQQRRNHSAGLLDSQDQQVPRHYRGDRDVRQAQNTREPRGHRGMPVRVDAASAYRGYRQQPMAMTTKHQAGAPNKPHGRMILGTEDEARRHIQAIRDEKVKGYQGGIAEDFKNALDVISNELYPNSADFLLEIFQNADDNVYDSSVTPKLWITYLNDDKLMFDTNEIGFSRADVEGICGVGRSSKKENLAEAARAGERRIGEKGIGFKAVFKVADEVFVKSGFYSFKFTDKDVPDAPESLLGRVAPEWADFPAQACRKGSTSILLKLRRDIDRQKLAEDIMKLDAKLLMFLNRVKEVEIQALWVPRVVLRREDRRDSSTGISSRVLEPDVSSPYILSSHPVSGLPAEKKRKGLTQSEMVLAIPHPGKQDDGTTLTQHTHKVYSFLPIRDYGFKFVLQADFVLVANRKEIDSGSEWNKALRAQLPAALLRFVTQLNHLSFQYHWPLLFPIRDEEQGFFEGINAKVLEGFSGSAIIESIDGRFEPASQLWLVPEELADTSRGSGVAPAPMIPSDFSQFPYASFGYPPATWDGLINLGVRTLSVADFLDDLSRFISIYPHQFHAMPNKWHSRLSTILDRLTAEHEETITWLRFVPLRDGTFVALRDGPLLFPLMPGPGQQQQECLQVPDKIGHSVVHADAAEDQARRKLLLKLGVRDSDAEQVCRLIIQAHALSSFAPEAVERAILIQHAEFLYKAGWRRQGAGAYLWVVLDDGTTRQRSSHVYLVSEMRTSLSRIARHHRGQFHFLHADYQAKFGTLEHRRFLVEDLRLAEIPRLVNPDDTATEFSLSADFRFLIDNLAALEVLKLLRKNWGSYCGWVVPPPRAANDMLMQDGGSPHERISDAIACMPVQLSGGRWVPLSQTCLPRKDVLAAFGLVNPSAKVAGEANARRSTAQIGEPPDERALAILPVPEPESFEWDMLEFFDVVVQVRSEDFIRRLRQLRQGSPTREEVAVVYEMIEDRIQKGIMVETLQAQFREEKLVFLPNHSPAWVALDYCLWEAPEALKKTPQLKEHYPEREWLFCRTLKMATTASLATAVEEAKRISLFDSLPYVRGLLQHINTLAQQTSSPRDALQPLRECAILPVWGRKPRDGFDYLSPPVGEEQENQCYIADKPYLRECFEGRAPLLAFDGPDLEKIKTLLENLDCEGRKLSNLARKLEPGAKGGVTPDSEYTKYMQERARCILCLIPKEDSNRTRLKKQLAGVQVYRVREITVVWEFTNQWGVTTQGTPERVDAMLDNTKADALRVYLEENAVVGRPPLKLVDELKTLCGIADKLGTWLSHILVSDDPRKIERELTREGLLVPGDDDDKPQWPPQHEDLLAPDHDGGSGKTQGPAQRENLLVLDDDYGDPAADPYDALPSADALTNSESHCGGYSPNVTRAGRGAAVGGGFENSARRGLAAFANLKGRLGQISRGRMRDPEPPRNKDYYYRGSGMQRVAMPVPPLEDIYEDEERQFAAELYVSDFLARTFPDDYVPQKHWTSHIRGRAGHKPVKGSLGPSVSTFTLSDSSGRLKQFLKRHGYRQVQSLADGSRFHIQVVFSIGSAHASFEIQAAQVAKAENLSLSSHTSKWRSYSEMYLLAFVYDLDTQPTVALFADPWQIKLDGVLSLNSHSTFEGHFRGTPPMLYAERGHDDNHGHSRAITPSSDRGHQQQPTPYQYKPLQHGEIRVLYLDADPNPSAPLTGSIQHIRLNTHIPPFFWALSYVWGAPITSSSAQHSLQTPSGEIIQLTLSLSLALRALRDKGAVSIPLWADAVCINQSDAREKALQVRAMRDVFGRAERVVAWLGPEYEGSAEAVEMVKAAAKNKGRVGGDPGALDLLLKRPWFARTWIVQEVVLAREMVLMCGAKAEVGWEEFFEGLVVCEAALGGGRGRGGAYGGGLLLHAGPAFALGLARDRRQRSRGTGAGVLLGASGSCFPDHAGD</sequence>
<dbReference type="InterPro" id="IPR036890">
    <property type="entry name" value="HATPase_C_sf"/>
</dbReference>
<reference evidence="3" key="3">
    <citation type="submission" date="2011-03" db="EMBL/GenBank/DDBJ databases">
        <title>Annotation of Magnaporthe poae ATCC 64411.</title>
        <authorList>
            <person name="Ma L.-J."/>
            <person name="Dead R."/>
            <person name="Young S.K."/>
            <person name="Zeng Q."/>
            <person name="Gargeya S."/>
            <person name="Fitzgerald M."/>
            <person name="Haas B."/>
            <person name="Abouelleil A."/>
            <person name="Alvarado L."/>
            <person name="Arachchi H.M."/>
            <person name="Berlin A."/>
            <person name="Brown A."/>
            <person name="Chapman S.B."/>
            <person name="Chen Z."/>
            <person name="Dunbar C."/>
            <person name="Freedman E."/>
            <person name="Gearin G."/>
            <person name="Gellesch M."/>
            <person name="Goldberg J."/>
            <person name="Griggs A."/>
            <person name="Gujja S."/>
            <person name="Heiman D."/>
            <person name="Howarth C."/>
            <person name="Larson L."/>
            <person name="Lui A."/>
            <person name="MacDonald P.J.P."/>
            <person name="Mehta T."/>
            <person name="Montmayeur A."/>
            <person name="Murphy C."/>
            <person name="Neiman D."/>
            <person name="Pearson M."/>
            <person name="Priest M."/>
            <person name="Roberts A."/>
            <person name="Saif S."/>
            <person name="Shea T."/>
            <person name="Shenoy N."/>
            <person name="Sisk P."/>
            <person name="Stolte C."/>
            <person name="Sykes S."/>
            <person name="Yandava C."/>
            <person name="Wortman J."/>
            <person name="Nusbaum C."/>
            <person name="Birren B."/>
        </authorList>
    </citation>
    <scope>NUCLEOTIDE SEQUENCE</scope>
    <source>
        <strain evidence="3">ATCC 64411</strain>
    </source>
</reference>
<keyword evidence="5" id="KW-1185">Reference proteome</keyword>